<accession>A0A482MQL6</accession>
<dbReference type="Proteomes" id="UP000301260">
    <property type="component" value="Segment"/>
</dbReference>
<proteinExistence type="predicted"/>
<evidence type="ECO:0000313" key="1">
    <source>
        <dbReference type="EMBL" id="QBQ75400.1"/>
    </source>
</evidence>
<dbReference type="EMBL" id="MK493325">
    <property type="protein sequence ID" value="QBQ75842.1"/>
    <property type="molecule type" value="Genomic_DNA"/>
</dbReference>
<evidence type="ECO:0000313" key="2">
    <source>
        <dbReference type="EMBL" id="QBQ75842.1"/>
    </source>
</evidence>
<gene>
    <name evidence="1" type="ORF">RW030617_072</name>
    <name evidence="2" type="ORF">RW620316_072</name>
</gene>
<organism evidence="1 4">
    <name type="scientific">Synechococcus phage S-RIM8</name>
    <dbReference type="NCBI Taxonomy" id="756278"/>
    <lineage>
        <taxon>Viruses</taxon>
        <taxon>Duplodnaviria</taxon>
        <taxon>Heunggongvirae</taxon>
        <taxon>Uroviricota</taxon>
        <taxon>Caudoviricetes</taxon>
        <taxon>Pantevenvirales</taxon>
        <taxon>Kyanoviridae</taxon>
        <taxon>Neptunevirus</taxon>
        <taxon>Neptunevirus srim18</taxon>
    </lineage>
</organism>
<evidence type="ECO:0000313" key="4">
    <source>
        <dbReference type="Proteomes" id="UP000301580"/>
    </source>
</evidence>
<dbReference type="Proteomes" id="UP000301580">
    <property type="component" value="Segment"/>
</dbReference>
<reference evidence="3 4" key="1">
    <citation type="submission" date="2019-02" db="EMBL/GenBank/DDBJ databases">
        <title>Diversity in Cyanophage Genomes from Southern New England Coastal Waters.</title>
        <authorList>
            <person name="Marston M.F."/>
        </authorList>
    </citation>
    <scope>NUCLEOTIDE SEQUENCE [LARGE SCALE GENOMIC DNA]</scope>
    <source>
        <strain evidence="1">RW_03_0617</strain>
        <strain evidence="2">RW_62_0316</strain>
    </source>
</reference>
<protein>
    <submittedName>
        <fullName evidence="1">Uncharacterized protein</fullName>
    </submittedName>
</protein>
<evidence type="ECO:0000313" key="3">
    <source>
        <dbReference type="Proteomes" id="UP000301260"/>
    </source>
</evidence>
<dbReference type="EMBL" id="MK493323">
    <property type="protein sequence ID" value="QBQ75400.1"/>
    <property type="molecule type" value="Genomic_DNA"/>
</dbReference>
<name>A0A482MQL6_9CAUD</name>
<sequence>MMRALTKTRSAKFYSNQVKFLLLIVIAVLFWNSNDARRFTSDRLNDAAEFVRPANNEIRISF</sequence>